<dbReference type="Gene3D" id="3.50.50.60">
    <property type="entry name" value="FAD/NAD(P)-binding domain"/>
    <property type="match status" value="1"/>
</dbReference>
<dbReference type="KEGG" id="nano:G5V58_05995"/>
<accession>A0A6G6WKW6</accession>
<dbReference type="InterPro" id="IPR036188">
    <property type="entry name" value="FAD/NAD-bd_sf"/>
</dbReference>
<dbReference type="InterPro" id="IPR006076">
    <property type="entry name" value="FAD-dep_OxRdtase"/>
</dbReference>
<dbReference type="Gene3D" id="3.30.9.10">
    <property type="entry name" value="D-Amino Acid Oxidase, subunit A, domain 2"/>
    <property type="match status" value="1"/>
</dbReference>
<evidence type="ECO:0000313" key="3">
    <source>
        <dbReference type="Proteomes" id="UP000502996"/>
    </source>
</evidence>
<proteinExistence type="predicted"/>
<dbReference type="PANTHER" id="PTHR13847:SF285">
    <property type="entry name" value="FAD DEPENDENT OXIDOREDUCTASE DOMAIN-CONTAINING PROTEIN"/>
    <property type="match status" value="1"/>
</dbReference>
<dbReference type="Pfam" id="PF01266">
    <property type="entry name" value="DAO"/>
    <property type="match status" value="1"/>
</dbReference>
<sequence>MSYRSLSLWHETTPTDWTPRAPLGGDAEADVVVVGAGLTGLWTAYYLSVADPSRRVVVVEAEVAGFGASGRNGGWCSALFPTDLGPAQDAAMRATVDEVLRVAAAEGIGCHAAKGGTITLVRNRAQLARVRAADGNAVLSPAEAAQRLRATRTLGATYTPDCAAIHPARLVRGLADAVGRRGVTIHERTPALAVGPGAVRTPSGTVRAPHVVRATEGYTPRLPGHARTVVPVYSLIVATEPLPAHVWDEIGLAERETFSDHRHLVIYGQRTADDRLVFGGRGAPYHLGSRVRPSFDRDPRVFAGLHATLLDLFPVLAGTRFTHAWGGPLGIPRDWCASVGLDRASGLAWAGGYVGDGVATTNLAGRTLADLLLERESDLTRLPWVGHRSPRWEPEPLRWLGINAGLRTMTLADHEEALTGRPSRLARMMAPMLGH</sequence>
<dbReference type="EMBL" id="CP049257">
    <property type="protein sequence ID" value="QIG45783.1"/>
    <property type="molecule type" value="Genomic_DNA"/>
</dbReference>
<dbReference type="PANTHER" id="PTHR13847">
    <property type="entry name" value="SARCOSINE DEHYDROGENASE-RELATED"/>
    <property type="match status" value="1"/>
</dbReference>
<dbReference type="Proteomes" id="UP000502996">
    <property type="component" value="Chromosome"/>
</dbReference>
<protein>
    <submittedName>
        <fullName evidence="2">FAD-dependent oxidoreductase</fullName>
    </submittedName>
</protein>
<evidence type="ECO:0000259" key="1">
    <source>
        <dbReference type="Pfam" id="PF01266"/>
    </source>
</evidence>
<dbReference type="AlphaFoldDB" id="A0A6G6WKW6"/>
<evidence type="ECO:0000313" key="2">
    <source>
        <dbReference type="EMBL" id="QIG45783.1"/>
    </source>
</evidence>
<feature type="domain" description="FAD dependent oxidoreductase" evidence="1">
    <location>
        <begin position="30"/>
        <end position="371"/>
    </location>
</feature>
<organism evidence="2 3">
    <name type="scientific">Nocardioides anomalus</name>
    <dbReference type="NCBI Taxonomy" id="2712223"/>
    <lineage>
        <taxon>Bacteria</taxon>
        <taxon>Bacillati</taxon>
        <taxon>Actinomycetota</taxon>
        <taxon>Actinomycetes</taxon>
        <taxon>Propionibacteriales</taxon>
        <taxon>Nocardioidaceae</taxon>
        <taxon>Nocardioides</taxon>
    </lineage>
</organism>
<gene>
    <name evidence="2" type="ORF">G5V58_05995</name>
</gene>
<keyword evidence="3" id="KW-1185">Reference proteome</keyword>
<dbReference type="SUPFAM" id="SSF51905">
    <property type="entry name" value="FAD/NAD(P)-binding domain"/>
    <property type="match status" value="1"/>
</dbReference>
<dbReference type="GO" id="GO:0005737">
    <property type="term" value="C:cytoplasm"/>
    <property type="evidence" value="ECO:0007669"/>
    <property type="project" value="TreeGrafter"/>
</dbReference>
<name>A0A6G6WKW6_9ACTN</name>
<reference evidence="2 3" key="1">
    <citation type="submission" date="2020-02" db="EMBL/GenBank/DDBJ databases">
        <title>Full genome sequence of Nocardioides sp. R-3366.</title>
        <authorList>
            <person name="Im W.-T."/>
        </authorList>
    </citation>
    <scope>NUCLEOTIDE SEQUENCE [LARGE SCALE GENOMIC DNA]</scope>
    <source>
        <strain evidence="2 3">R-3366</strain>
    </source>
</reference>